<reference evidence="2" key="1">
    <citation type="submission" date="2023-03" db="EMBL/GenBank/DDBJ databases">
        <authorList>
            <person name="Julca I."/>
        </authorList>
    </citation>
    <scope>NUCLEOTIDE SEQUENCE</scope>
</reference>
<dbReference type="Proteomes" id="UP001161247">
    <property type="component" value="Chromosome 1"/>
</dbReference>
<dbReference type="SUPFAM" id="SSF56235">
    <property type="entry name" value="N-terminal nucleophile aminohydrolases (Ntn hydrolases)"/>
    <property type="match status" value="1"/>
</dbReference>
<evidence type="ECO:0000313" key="2">
    <source>
        <dbReference type="EMBL" id="CAI9090765.1"/>
    </source>
</evidence>
<keyword evidence="3" id="KW-1185">Reference proteome</keyword>
<dbReference type="EMBL" id="OX459118">
    <property type="protein sequence ID" value="CAI9090765.1"/>
    <property type="molecule type" value="Genomic_DNA"/>
</dbReference>
<name>A0AAV1C7A5_OLDCO</name>
<accession>A0AAV1C7A5</accession>
<dbReference type="InterPro" id="IPR001353">
    <property type="entry name" value="Proteasome_sua/b"/>
</dbReference>
<evidence type="ECO:0000313" key="3">
    <source>
        <dbReference type="Proteomes" id="UP001161247"/>
    </source>
</evidence>
<gene>
    <name evidence="2" type="ORF">OLC1_LOCUS2850</name>
</gene>
<dbReference type="GO" id="GO:0051603">
    <property type="term" value="P:proteolysis involved in protein catabolic process"/>
    <property type="evidence" value="ECO:0007669"/>
    <property type="project" value="InterPro"/>
</dbReference>
<dbReference type="GO" id="GO:0005839">
    <property type="term" value="C:proteasome core complex"/>
    <property type="evidence" value="ECO:0007669"/>
    <property type="project" value="InterPro"/>
</dbReference>
<feature type="region of interest" description="Disordered" evidence="1">
    <location>
        <begin position="1"/>
        <end position="60"/>
    </location>
</feature>
<evidence type="ECO:0000256" key="1">
    <source>
        <dbReference type="SAM" id="MobiDB-lite"/>
    </source>
</evidence>
<organism evidence="2 3">
    <name type="scientific">Oldenlandia corymbosa var. corymbosa</name>
    <dbReference type="NCBI Taxonomy" id="529605"/>
    <lineage>
        <taxon>Eukaryota</taxon>
        <taxon>Viridiplantae</taxon>
        <taxon>Streptophyta</taxon>
        <taxon>Embryophyta</taxon>
        <taxon>Tracheophyta</taxon>
        <taxon>Spermatophyta</taxon>
        <taxon>Magnoliopsida</taxon>
        <taxon>eudicotyledons</taxon>
        <taxon>Gunneridae</taxon>
        <taxon>Pentapetalae</taxon>
        <taxon>asterids</taxon>
        <taxon>lamiids</taxon>
        <taxon>Gentianales</taxon>
        <taxon>Rubiaceae</taxon>
        <taxon>Rubioideae</taxon>
        <taxon>Spermacoceae</taxon>
        <taxon>Hedyotis-Oldenlandia complex</taxon>
        <taxon>Oldenlandia</taxon>
    </lineage>
</organism>
<protein>
    <submittedName>
        <fullName evidence="2">OLC1v1025600C1</fullName>
    </submittedName>
</protein>
<sequence length="260" mass="28166">MVPKPMEEPLVACKKSKSAEEEEPTAKKLDDEEVKATTTSVSAELKPGASSLKKKKKSSRELMKWKPKLKTVKTAATTLAFVFETGVMLATDHKPSVQYCQHEVAKGRTRSVGGASKWVADMVSSCDDKDSLMGLTIAGRDDENGASLYFMNNEDNLEKRKSCAIGSGSQIGYGLVVLFKAFDELSFDQAVVLLKSAISGAALDARSRIRSGKGGKFGGHISGYFVSARGSEVVFLNQDVREAQEEVNYDTRLGSKIDPP</sequence>
<proteinExistence type="predicted"/>
<dbReference type="AlphaFoldDB" id="A0AAV1C7A5"/>
<dbReference type="InterPro" id="IPR029055">
    <property type="entry name" value="Ntn_hydrolases_N"/>
</dbReference>
<dbReference type="Pfam" id="PF00227">
    <property type="entry name" value="Proteasome"/>
    <property type="match status" value="1"/>
</dbReference>
<dbReference type="Gene3D" id="3.60.20.10">
    <property type="entry name" value="Glutamine Phosphoribosylpyrophosphate, subunit 1, domain 1"/>
    <property type="match status" value="1"/>
</dbReference>